<dbReference type="InParanoid" id="A0A078ACV5"/>
<organism evidence="2 3">
    <name type="scientific">Stylonychia lemnae</name>
    <name type="common">Ciliate</name>
    <dbReference type="NCBI Taxonomy" id="5949"/>
    <lineage>
        <taxon>Eukaryota</taxon>
        <taxon>Sar</taxon>
        <taxon>Alveolata</taxon>
        <taxon>Ciliophora</taxon>
        <taxon>Intramacronucleata</taxon>
        <taxon>Spirotrichea</taxon>
        <taxon>Stichotrichia</taxon>
        <taxon>Sporadotrichida</taxon>
        <taxon>Oxytrichidae</taxon>
        <taxon>Stylonychinae</taxon>
        <taxon>Stylonychia</taxon>
    </lineage>
</organism>
<dbReference type="Proteomes" id="UP000039865">
    <property type="component" value="Unassembled WGS sequence"/>
</dbReference>
<accession>A0A078ACV5</accession>
<feature type="compositionally biased region" description="Basic and acidic residues" evidence="1">
    <location>
        <begin position="65"/>
        <end position="79"/>
    </location>
</feature>
<evidence type="ECO:0000313" key="3">
    <source>
        <dbReference type="Proteomes" id="UP000039865"/>
    </source>
</evidence>
<feature type="compositionally biased region" description="Basic residues" evidence="1">
    <location>
        <begin position="50"/>
        <end position="64"/>
    </location>
</feature>
<protein>
    <submittedName>
        <fullName evidence="2">Uncharacterized protein</fullName>
    </submittedName>
</protein>
<evidence type="ECO:0000313" key="2">
    <source>
        <dbReference type="EMBL" id="CDW79696.1"/>
    </source>
</evidence>
<sequence length="119" mass="14123">MRSARSLLSKRQMPIIKLQEERSKQNKLRRMADWLALRKILMRSRDSRRLLTRVKQSKHNKRKQKQQDKEGDLLHEIGSRKTNINTSLQQTANKRQKQGPTLNQSIAQLTQRNKPQKQS</sequence>
<proteinExistence type="predicted"/>
<keyword evidence="3" id="KW-1185">Reference proteome</keyword>
<name>A0A078ACV5_STYLE</name>
<evidence type="ECO:0000256" key="1">
    <source>
        <dbReference type="SAM" id="MobiDB-lite"/>
    </source>
</evidence>
<reference evidence="2 3" key="1">
    <citation type="submission" date="2014-06" db="EMBL/GenBank/DDBJ databases">
        <authorList>
            <person name="Swart Estienne"/>
        </authorList>
    </citation>
    <scope>NUCLEOTIDE SEQUENCE [LARGE SCALE GENOMIC DNA]</scope>
    <source>
        <strain evidence="2 3">130c</strain>
    </source>
</reference>
<feature type="region of interest" description="Disordered" evidence="1">
    <location>
        <begin position="45"/>
        <end position="119"/>
    </location>
</feature>
<feature type="compositionally biased region" description="Polar residues" evidence="1">
    <location>
        <begin position="80"/>
        <end position="119"/>
    </location>
</feature>
<gene>
    <name evidence="2" type="primary">Contig3022.g3231</name>
    <name evidence="2" type="ORF">STYLEM_8687</name>
</gene>
<dbReference type="AlphaFoldDB" id="A0A078ACV5"/>
<dbReference type="EMBL" id="CCKQ01008261">
    <property type="protein sequence ID" value="CDW79696.1"/>
    <property type="molecule type" value="Genomic_DNA"/>
</dbReference>